<evidence type="ECO:0000313" key="10">
    <source>
        <dbReference type="Proteomes" id="UP001059597"/>
    </source>
</evidence>
<dbReference type="PROSITE" id="PS50850">
    <property type="entry name" value="MFS"/>
    <property type="match status" value="1"/>
</dbReference>
<evidence type="ECO:0000256" key="1">
    <source>
        <dbReference type="ARBA" id="ARBA00004651"/>
    </source>
</evidence>
<evidence type="ECO:0000256" key="3">
    <source>
        <dbReference type="ARBA" id="ARBA00022692"/>
    </source>
</evidence>
<keyword evidence="4 7" id="KW-1133">Transmembrane helix</keyword>
<sequence length="432" mass="43328">MRLRLLLLALGTFAMGTDSMVMAGILGLIARDLGVSVPAAGQMVTVFALSYAVLAPVLATAAARWPRRRVLLTALTVFTAANALSALAPNYPLLLATRVLAAAGAALYTPTANAVATTLVPAERRGRALATVLGGMTVATALGVPLGTYIGRTDWRLTMWLVVALGAAAFLGLALLLRDLPAPATAPGLRARLAPLRNTSVLAAAATTLMFFLAVNTVYIYLGTAVRPATGGDAGRLSLIMLVSGLASIAGSWLGGRAVDRLGVRTVLLAGGSLAALAFLALPWISATMPGALAYAALSPLAGWAVAVALPHRLASLDPRSAPLLISLNSSALYLGMAAAGGVGSLALTVLGDRWFPLTSTALSLVAIALAAVTTRRRPAGAAGTAGMTGSAGMTGTAGAAASAPSPGSALVSEAGAPAARPWGPRPQGIRP</sequence>
<name>A0ABM8A2K5_STRNI</name>
<feature type="transmembrane region" description="Helical" evidence="7">
    <location>
        <begin position="234"/>
        <end position="255"/>
    </location>
</feature>
<keyword evidence="2" id="KW-1003">Cell membrane</keyword>
<dbReference type="PANTHER" id="PTHR43124:SF10">
    <property type="entry name" value="PURINE EFFLUX PUMP PBUE"/>
    <property type="match status" value="1"/>
</dbReference>
<feature type="transmembrane region" description="Helical" evidence="7">
    <location>
        <begin position="95"/>
        <end position="116"/>
    </location>
</feature>
<dbReference type="InterPro" id="IPR011701">
    <property type="entry name" value="MFS"/>
</dbReference>
<dbReference type="InterPro" id="IPR020846">
    <property type="entry name" value="MFS_dom"/>
</dbReference>
<feature type="transmembrane region" description="Helical" evidence="7">
    <location>
        <begin position="39"/>
        <end position="63"/>
    </location>
</feature>
<evidence type="ECO:0000256" key="7">
    <source>
        <dbReference type="SAM" id="Phobius"/>
    </source>
</evidence>
<evidence type="ECO:0000256" key="4">
    <source>
        <dbReference type="ARBA" id="ARBA00022989"/>
    </source>
</evidence>
<proteinExistence type="predicted"/>
<feature type="transmembrane region" description="Helical" evidence="7">
    <location>
        <begin position="198"/>
        <end position="222"/>
    </location>
</feature>
<reference evidence="9" key="1">
    <citation type="submission" date="2022-06" db="EMBL/GenBank/DDBJ databases">
        <title>Complete genome sequence of Streptomyces nigrescens HEK616.</title>
        <authorList>
            <person name="Asamizu S."/>
            <person name="Onaka H."/>
        </authorList>
    </citation>
    <scope>NUCLEOTIDE SEQUENCE</scope>
    <source>
        <strain evidence="9">HEK616</strain>
    </source>
</reference>
<comment type="subcellular location">
    <subcellularLocation>
        <location evidence="1">Cell membrane</location>
        <topology evidence="1">Multi-pass membrane protein</topology>
    </subcellularLocation>
</comment>
<protein>
    <submittedName>
        <fullName evidence="9">MFS transporter</fullName>
    </submittedName>
</protein>
<feature type="transmembrane region" description="Helical" evidence="7">
    <location>
        <begin position="322"/>
        <end position="343"/>
    </location>
</feature>
<dbReference type="Gene3D" id="1.20.1250.20">
    <property type="entry name" value="MFS general substrate transporter like domains"/>
    <property type="match status" value="2"/>
</dbReference>
<evidence type="ECO:0000256" key="6">
    <source>
        <dbReference type="SAM" id="MobiDB-lite"/>
    </source>
</evidence>
<feature type="transmembrane region" description="Helical" evidence="7">
    <location>
        <begin position="70"/>
        <end position="89"/>
    </location>
</feature>
<feature type="transmembrane region" description="Helical" evidence="7">
    <location>
        <begin position="267"/>
        <end position="286"/>
    </location>
</feature>
<feature type="transmembrane region" description="Helical" evidence="7">
    <location>
        <begin position="292"/>
        <end position="310"/>
    </location>
</feature>
<keyword evidence="3 7" id="KW-0812">Transmembrane</keyword>
<keyword evidence="5 7" id="KW-0472">Membrane</keyword>
<feature type="transmembrane region" description="Helical" evidence="7">
    <location>
        <begin position="128"/>
        <end position="151"/>
    </location>
</feature>
<dbReference type="Proteomes" id="UP001059597">
    <property type="component" value="Chromosome"/>
</dbReference>
<feature type="region of interest" description="Disordered" evidence="6">
    <location>
        <begin position="394"/>
        <end position="432"/>
    </location>
</feature>
<evidence type="ECO:0000259" key="8">
    <source>
        <dbReference type="PROSITE" id="PS50850"/>
    </source>
</evidence>
<gene>
    <name evidence="9" type="ORF">HEK616_63470</name>
</gene>
<organism evidence="9 10">
    <name type="scientific">Streptomyces nigrescens</name>
    <dbReference type="NCBI Taxonomy" id="1920"/>
    <lineage>
        <taxon>Bacteria</taxon>
        <taxon>Bacillati</taxon>
        <taxon>Actinomycetota</taxon>
        <taxon>Actinomycetes</taxon>
        <taxon>Kitasatosporales</taxon>
        <taxon>Streptomycetaceae</taxon>
        <taxon>Streptomyces</taxon>
    </lineage>
</organism>
<dbReference type="CDD" id="cd17324">
    <property type="entry name" value="MFS_NepI_like"/>
    <property type="match status" value="1"/>
</dbReference>
<keyword evidence="10" id="KW-1185">Reference proteome</keyword>
<feature type="transmembrane region" description="Helical" evidence="7">
    <location>
        <begin position="157"/>
        <end position="177"/>
    </location>
</feature>
<evidence type="ECO:0000256" key="2">
    <source>
        <dbReference type="ARBA" id="ARBA00022475"/>
    </source>
</evidence>
<dbReference type="InterPro" id="IPR036259">
    <property type="entry name" value="MFS_trans_sf"/>
</dbReference>
<evidence type="ECO:0000256" key="5">
    <source>
        <dbReference type="ARBA" id="ARBA00023136"/>
    </source>
</evidence>
<feature type="domain" description="Major facilitator superfamily (MFS) profile" evidence="8">
    <location>
        <begin position="4"/>
        <end position="379"/>
    </location>
</feature>
<dbReference type="SUPFAM" id="SSF103473">
    <property type="entry name" value="MFS general substrate transporter"/>
    <property type="match status" value="1"/>
</dbReference>
<dbReference type="RefSeq" id="WP_261956198.1">
    <property type="nucleotide sequence ID" value="NZ_AP026073.1"/>
</dbReference>
<dbReference type="EMBL" id="AP026073">
    <property type="protein sequence ID" value="BDM72860.1"/>
    <property type="molecule type" value="Genomic_DNA"/>
</dbReference>
<accession>A0ABM8A2K5</accession>
<evidence type="ECO:0000313" key="9">
    <source>
        <dbReference type="EMBL" id="BDM72860.1"/>
    </source>
</evidence>
<dbReference type="Pfam" id="PF07690">
    <property type="entry name" value="MFS_1"/>
    <property type="match status" value="1"/>
</dbReference>
<dbReference type="PANTHER" id="PTHR43124">
    <property type="entry name" value="PURINE EFFLUX PUMP PBUE"/>
    <property type="match status" value="1"/>
</dbReference>
<feature type="transmembrane region" description="Helical" evidence="7">
    <location>
        <begin position="355"/>
        <end position="373"/>
    </location>
</feature>
<dbReference type="InterPro" id="IPR050189">
    <property type="entry name" value="MFS_Efflux_Transporters"/>
</dbReference>